<evidence type="ECO:0000313" key="5">
    <source>
        <dbReference type="EMBL" id="PAA76289.1"/>
    </source>
</evidence>
<feature type="region of interest" description="Disordered" evidence="4">
    <location>
        <begin position="291"/>
        <end position="422"/>
    </location>
</feature>
<feature type="compositionally biased region" description="Low complexity" evidence="4">
    <location>
        <begin position="744"/>
        <end position="759"/>
    </location>
</feature>
<dbReference type="Pfam" id="PF00023">
    <property type="entry name" value="Ank"/>
    <property type="match status" value="1"/>
</dbReference>
<dbReference type="InterPro" id="IPR036770">
    <property type="entry name" value="Ankyrin_rpt-contain_sf"/>
</dbReference>
<organism evidence="5 6">
    <name type="scientific">Macrostomum lignano</name>
    <dbReference type="NCBI Taxonomy" id="282301"/>
    <lineage>
        <taxon>Eukaryota</taxon>
        <taxon>Metazoa</taxon>
        <taxon>Spiralia</taxon>
        <taxon>Lophotrochozoa</taxon>
        <taxon>Platyhelminthes</taxon>
        <taxon>Rhabditophora</taxon>
        <taxon>Macrostomorpha</taxon>
        <taxon>Macrostomida</taxon>
        <taxon>Macrostomidae</taxon>
        <taxon>Macrostomum</taxon>
    </lineage>
</organism>
<dbReference type="InterPro" id="IPR002110">
    <property type="entry name" value="Ankyrin_rpt"/>
</dbReference>
<feature type="compositionally biased region" description="Polar residues" evidence="4">
    <location>
        <begin position="373"/>
        <end position="384"/>
    </location>
</feature>
<dbReference type="PANTHER" id="PTHR24198:SF165">
    <property type="entry name" value="ANKYRIN REPEAT-CONTAINING PROTEIN-RELATED"/>
    <property type="match status" value="1"/>
</dbReference>
<feature type="region of interest" description="Disordered" evidence="4">
    <location>
        <begin position="544"/>
        <end position="810"/>
    </location>
</feature>
<feature type="repeat" description="ANK" evidence="3">
    <location>
        <begin position="122"/>
        <end position="154"/>
    </location>
</feature>
<name>A0A267FTF5_9PLAT</name>
<feature type="compositionally biased region" description="Basic and acidic residues" evidence="4">
    <location>
        <begin position="676"/>
        <end position="715"/>
    </location>
</feature>
<evidence type="ECO:0000313" key="6">
    <source>
        <dbReference type="Proteomes" id="UP000215902"/>
    </source>
</evidence>
<feature type="compositionally biased region" description="Low complexity" evidence="4">
    <location>
        <begin position="786"/>
        <end position="801"/>
    </location>
</feature>
<feature type="compositionally biased region" description="Basic and acidic residues" evidence="4">
    <location>
        <begin position="291"/>
        <end position="300"/>
    </location>
</feature>
<feature type="repeat" description="ANK" evidence="3">
    <location>
        <begin position="190"/>
        <end position="222"/>
    </location>
</feature>
<keyword evidence="1" id="KW-0677">Repeat</keyword>
<dbReference type="OrthoDB" id="9995210at2759"/>
<protein>
    <submittedName>
        <fullName evidence="5">Uncharacterized protein</fullName>
    </submittedName>
</protein>
<evidence type="ECO:0000256" key="3">
    <source>
        <dbReference type="PROSITE-ProRule" id="PRU00023"/>
    </source>
</evidence>
<feature type="repeat" description="ANK" evidence="3">
    <location>
        <begin position="230"/>
        <end position="262"/>
    </location>
</feature>
<feature type="compositionally biased region" description="Basic and acidic residues" evidence="4">
    <location>
        <begin position="574"/>
        <end position="669"/>
    </location>
</feature>
<evidence type="ECO:0000256" key="4">
    <source>
        <dbReference type="SAM" id="MobiDB-lite"/>
    </source>
</evidence>
<dbReference type="Proteomes" id="UP000215902">
    <property type="component" value="Unassembled WGS sequence"/>
</dbReference>
<proteinExistence type="predicted"/>
<dbReference type="EMBL" id="NIVC01000831">
    <property type="protein sequence ID" value="PAA76289.1"/>
    <property type="molecule type" value="Genomic_DNA"/>
</dbReference>
<accession>A0A267FTF5</accession>
<dbReference type="PROSITE" id="PS50088">
    <property type="entry name" value="ANK_REPEAT"/>
    <property type="match status" value="4"/>
</dbReference>
<dbReference type="SMART" id="SM00248">
    <property type="entry name" value="ANK"/>
    <property type="match status" value="6"/>
</dbReference>
<dbReference type="PROSITE" id="PS50297">
    <property type="entry name" value="ANK_REP_REGION"/>
    <property type="match status" value="3"/>
</dbReference>
<evidence type="ECO:0000256" key="1">
    <source>
        <dbReference type="ARBA" id="ARBA00022737"/>
    </source>
</evidence>
<feature type="repeat" description="ANK" evidence="3">
    <location>
        <begin position="47"/>
        <end position="79"/>
    </location>
</feature>
<dbReference type="STRING" id="282301.A0A267FTF5"/>
<dbReference type="Pfam" id="PF12796">
    <property type="entry name" value="Ank_2"/>
    <property type="match status" value="2"/>
</dbReference>
<feature type="compositionally biased region" description="Pro residues" evidence="4">
    <location>
        <begin position="310"/>
        <end position="320"/>
    </location>
</feature>
<evidence type="ECO:0000256" key="2">
    <source>
        <dbReference type="ARBA" id="ARBA00023043"/>
    </source>
</evidence>
<keyword evidence="6" id="KW-1185">Reference proteome</keyword>
<dbReference type="SUPFAM" id="SSF48403">
    <property type="entry name" value="Ankyrin repeat"/>
    <property type="match status" value="1"/>
</dbReference>
<feature type="compositionally biased region" description="Low complexity" evidence="4">
    <location>
        <begin position="342"/>
        <end position="354"/>
    </location>
</feature>
<gene>
    <name evidence="5" type="ORF">BOX15_Mlig005788g1</name>
</gene>
<dbReference type="PANTHER" id="PTHR24198">
    <property type="entry name" value="ANKYRIN REPEAT AND PROTEIN KINASE DOMAIN-CONTAINING PROTEIN"/>
    <property type="match status" value="1"/>
</dbReference>
<comment type="caution">
    <text evidence="5">The sequence shown here is derived from an EMBL/GenBank/DDBJ whole genome shotgun (WGS) entry which is preliminary data.</text>
</comment>
<sequence>MGRLKDFFEGCKTGNISIVTELISTHKQKNPLLQKLSGNILDSAEDGKRTGLLLAARHNHLICVKALVDAGANLYSRDETGCTALHYAVWNANSEMVAYLLTEDSKQKSQLVSMAATSESNNGATPLHVACQRNLSDIAAYLLRCNASPLVTNAAGQTAFDLACSGGHSDTVAVLLPACRGFLTEVVSFTDCSPLEEAARGGHANVVQQLLEAGFRVNARSGCGDGSASVGGTALHAACAGLRHSTVQLLLSAGANPAARDCSGRTVVELLQSFGSPEHLRLAEDVACRAELNSSRRDSKATATTGAQQQPPPPRPPPPRSLLVGDDSEEGRSASPTPTPRPRLSAQLQQQQAAPVPKRRSMLGANSLHGPADSTTSAAGQMQPSARPRQQRATIMLLPPSKASTGVQPPKRPPPPPHLRGLTFNEEQQASGQQQQPEAAEEYSEPELLISIDADGSLAPITPSTSSARSSSRTNIDLLTMSLAGVENLPETAEPSPAARQSVACGDLLDLTNFDNSTRAQSAGQDWEPIRIDPISQPIAEELDSGSCQPISDDHLGSSSRLSAEEIAGQESHIVSDETKEDSQPISDETKEDSQPISEENKEDSQPISDETKEDSQPISDETKEDSQPISEENKEDSQPISDETKEDSQPISDETKEDSQPMSEENKQDSQPISDETKEDSQPIPDKPKEDSQPISDETKEDSQPISDETKEDSQTSSGTLNAALEPIYDEPRRHSKPLSAELQSLLSRTSVVSTLTPEPEPEAPLPSPRGQRASTEMLLDLSSPEQAPTTTAESTSSPPLEDSPLTDWKPLSIVVQPRISRQSRFSGAATASVVSLPLVQETNRLGSQPDCWPAPVTVGDSTFYL</sequence>
<dbReference type="Gene3D" id="1.25.40.20">
    <property type="entry name" value="Ankyrin repeat-containing domain"/>
    <property type="match status" value="2"/>
</dbReference>
<reference evidence="5 6" key="1">
    <citation type="submission" date="2017-06" db="EMBL/GenBank/DDBJ databases">
        <title>A platform for efficient transgenesis in Macrostomum lignano, a flatworm model organism for stem cell research.</title>
        <authorList>
            <person name="Berezikov E."/>
        </authorList>
    </citation>
    <scope>NUCLEOTIDE SEQUENCE [LARGE SCALE GENOMIC DNA]</scope>
    <source>
        <strain evidence="5">DV1</strain>
        <tissue evidence="5">Whole organism</tissue>
    </source>
</reference>
<dbReference type="AlphaFoldDB" id="A0A267FTF5"/>
<keyword evidence="2 3" id="KW-0040">ANK repeat</keyword>